<feature type="compositionally biased region" description="Low complexity" evidence="1">
    <location>
        <begin position="510"/>
        <end position="520"/>
    </location>
</feature>
<organism evidence="2 3">
    <name type="scientific">Eimeria necatrix</name>
    <dbReference type="NCBI Taxonomy" id="51315"/>
    <lineage>
        <taxon>Eukaryota</taxon>
        <taxon>Sar</taxon>
        <taxon>Alveolata</taxon>
        <taxon>Apicomplexa</taxon>
        <taxon>Conoidasida</taxon>
        <taxon>Coccidia</taxon>
        <taxon>Eucoccidiorida</taxon>
        <taxon>Eimeriorina</taxon>
        <taxon>Eimeriidae</taxon>
        <taxon>Eimeria</taxon>
    </lineage>
</organism>
<reference evidence="2" key="1">
    <citation type="submission" date="2013-10" db="EMBL/GenBank/DDBJ databases">
        <title>Genomic analysis of the causative agents of coccidiosis in chickens.</title>
        <authorList>
            <person name="Reid A.J."/>
            <person name="Blake D."/>
            <person name="Billington K."/>
            <person name="Browne H."/>
            <person name="Dunn M."/>
            <person name="Hung S."/>
            <person name="Kawahara F."/>
            <person name="Miranda-Saavedra D."/>
            <person name="Mourier T."/>
            <person name="Nagra H."/>
            <person name="Otto T.D."/>
            <person name="Rawlings N."/>
            <person name="Sanchez A."/>
            <person name="Sanders M."/>
            <person name="Subramaniam C."/>
            <person name="Tay Y."/>
            <person name="Dear P."/>
            <person name="Doerig C."/>
            <person name="Gruber A."/>
            <person name="Parkinson J."/>
            <person name="Shirley M."/>
            <person name="Wan K.L."/>
            <person name="Berriman M."/>
            <person name="Tomley F."/>
            <person name="Pain A."/>
        </authorList>
    </citation>
    <scope>NUCLEOTIDE SEQUENCE [LARGE SCALE GENOMIC DNA]</scope>
    <source>
        <strain evidence="2">Houghton</strain>
    </source>
</reference>
<feature type="region of interest" description="Disordered" evidence="1">
    <location>
        <begin position="385"/>
        <end position="529"/>
    </location>
</feature>
<dbReference type="Proteomes" id="UP000030754">
    <property type="component" value="Unassembled WGS sequence"/>
</dbReference>
<dbReference type="InterPro" id="IPR011989">
    <property type="entry name" value="ARM-like"/>
</dbReference>
<dbReference type="GO" id="GO:0005783">
    <property type="term" value="C:endoplasmic reticulum"/>
    <property type="evidence" value="ECO:0007669"/>
    <property type="project" value="TreeGrafter"/>
</dbReference>
<evidence type="ECO:0000313" key="3">
    <source>
        <dbReference type="Proteomes" id="UP000030754"/>
    </source>
</evidence>
<dbReference type="InterPro" id="IPR016024">
    <property type="entry name" value="ARM-type_fold"/>
</dbReference>
<evidence type="ECO:0000256" key="1">
    <source>
        <dbReference type="SAM" id="MobiDB-lite"/>
    </source>
</evidence>
<feature type="compositionally biased region" description="Low complexity" evidence="1">
    <location>
        <begin position="385"/>
        <end position="412"/>
    </location>
</feature>
<dbReference type="GeneID" id="25473583"/>
<dbReference type="VEuPathDB" id="ToxoDB:ENH_00034190"/>
<name>U6MKT7_9EIME</name>
<dbReference type="InterPro" id="IPR050693">
    <property type="entry name" value="Hsp70_NEF-Inhibitors"/>
</dbReference>
<keyword evidence="3" id="KW-1185">Reference proteome</keyword>
<dbReference type="Gene3D" id="1.25.10.10">
    <property type="entry name" value="Leucine-rich Repeat Variant"/>
    <property type="match status" value="1"/>
</dbReference>
<accession>U6MKT7</accession>
<dbReference type="PANTHER" id="PTHR19316">
    <property type="entry name" value="PROTEIN FOLDING REGULATOR"/>
    <property type="match status" value="1"/>
</dbReference>
<feature type="compositionally biased region" description="Low complexity" evidence="1">
    <location>
        <begin position="439"/>
        <end position="497"/>
    </location>
</feature>
<protein>
    <recommendedName>
        <fullName evidence="4">Armadillo/beta-catenin-like repeat-containing protein</fullName>
    </recommendedName>
</protein>
<evidence type="ECO:0008006" key="4">
    <source>
        <dbReference type="Google" id="ProtNLM"/>
    </source>
</evidence>
<evidence type="ECO:0000313" key="2">
    <source>
        <dbReference type="EMBL" id="CDJ63054.1"/>
    </source>
</evidence>
<proteinExistence type="predicted"/>
<dbReference type="PANTHER" id="PTHR19316:SF18">
    <property type="entry name" value="HSP70-BINDING PROTEIN 1"/>
    <property type="match status" value="1"/>
</dbReference>
<dbReference type="OrthoDB" id="10250458at2759"/>
<dbReference type="SUPFAM" id="SSF48371">
    <property type="entry name" value="ARM repeat"/>
    <property type="match status" value="1"/>
</dbReference>
<dbReference type="AlphaFoldDB" id="U6MKT7"/>
<sequence>MAQPGDGIDWPGLYRWSIKYSDGTSPQCRLKEEDIDFLRGAIQEAFKAEENPVEVIKEQMTIVNSFLNSQTKGRDCIAALSVVQRLIEDYPELSRDLAKLNALEPLLRLLSMDRATLAASGGPATAAQQQQQQQQQPQVLEESEAAKAFIILEKTLEILASVMQNNPQIQQAVAELGGLGVLFALVKESPRSKALRVRALQTLSCLLRNHRPSEETFLKSKGLTLLVYAIKSDDPKYQEKACSLCRHLVAEGLISFEQIKETGLLQALEMLLPTLQDLSNVQFAETALQLVIKILQQHRISLSRTADLASLTAALTTRSEWLSTALCRLRSEEEFLTARAALKLLTPQEALKLENIPYDREAVQGQMLLVQEALALTKVQHLIPSSQQQRQPQQQQQSVYQQQQPQQLQQQPEHPALAMSAAHPASSPLSQPQPPPPQQQSQQQPQQPQQRQPQPLQQQVQQRCTQQQQPNYPLQQQAFLQPPQQEQQYPQRQGNSHGRNRRSHSRSRGQRQQQQQRSSSPRPWQTPPT</sequence>
<dbReference type="RefSeq" id="XP_013440416.1">
    <property type="nucleotide sequence ID" value="XM_013584962.1"/>
</dbReference>
<gene>
    <name evidence="2" type="ORF">ENH_00034190</name>
</gene>
<reference evidence="2" key="2">
    <citation type="submission" date="2013-10" db="EMBL/GenBank/DDBJ databases">
        <authorList>
            <person name="Aslett M."/>
        </authorList>
    </citation>
    <scope>NUCLEOTIDE SEQUENCE [LARGE SCALE GENOMIC DNA]</scope>
    <source>
        <strain evidence="2">Houghton</strain>
    </source>
</reference>
<feature type="compositionally biased region" description="Basic residues" evidence="1">
    <location>
        <begin position="498"/>
        <end position="509"/>
    </location>
</feature>
<dbReference type="GO" id="GO:0000774">
    <property type="term" value="F:adenyl-nucleotide exchange factor activity"/>
    <property type="evidence" value="ECO:0007669"/>
    <property type="project" value="TreeGrafter"/>
</dbReference>
<dbReference type="EMBL" id="HG722695">
    <property type="protein sequence ID" value="CDJ63054.1"/>
    <property type="molecule type" value="Genomic_DNA"/>
</dbReference>